<evidence type="ECO:0000313" key="1">
    <source>
        <dbReference type="EMBL" id="MBK9295584.1"/>
    </source>
</evidence>
<organism evidence="1 2">
    <name type="scientific">Candidatus Neomicrothrix subdominans</name>
    <dbReference type="NCBI Taxonomy" id="2954438"/>
    <lineage>
        <taxon>Bacteria</taxon>
        <taxon>Bacillati</taxon>
        <taxon>Actinomycetota</taxon>
        <taxon>Acidimicrobiia</taxon>
        <taxon>Acidimicrobiales</taxon>
        <taxon>Microthrixaceae</taxon>
        <taxon>Candidatus Neomicrothrix</taxon>
    </lineage>
</organism>
<proteinExistence type="predicted"/>
<protein>
    <recommendedName>
        <fullName evidence="3">GNAT family N-acetyltransferase</fullName>
    </recommendedName>
</protein>
<reference evidence="1 2" key="1">
    <citation type="submission" date="2020-10" db="EMBL/GenBank/DDBJ databases">
        <title>Connecting structure to function with the recovery of over 1000 high-quality activated sludge metagenome-assembled genomes encoding full-length rRNA genes using long-read sequencing.</title>
        <authorList>
            <person name="Singleton C.M."/>
            <person name="Petriglieri F."/>
            <person name="Kristensen J.M."/>
            <person name="Kirkegaard R.H."/>
            <person name="Michaelsen T.Y."/>
            <person name="Andersen M.H."/>
            <person name="Karst S.M."/>
            <person name="Dueholm M.S."/>
            <person name="Nielsen P.H."/>
            <person name="Albertsen M."/>
        </authorList>
    </citation>
    <scope>NUCLEOTIDE SEQUENCE [LARGE SCALE GENOMIC DNA]</scope>
    <source>
        <strain evidence="1">Lyne_18-Q3-R50-59_MAXAC.006</strain>
    </source>
</reference>
<comment type="caution">
    <text evidence="1">The sequence shown here is derived from an EMBL/GenBank/DDBJ whole genome shotgun (WGS) entry which is preliminary data.</text>
</comment>
<dbReference type="Gene3D" id="3.40.630.30">
    <property type="match status" value="1"/>
</dbReference>
<gene>
    <name evidence="1" type="ORF">IPN02_01655</name>
</gene>
<dbReference type="SUPFAM" id="SSF55729">
    <property type="entry name" value="Acyl-CoA N-acyltransferases (Nat)"/>
    <property type="match status" value="1"/>
</dbReference>
<evidence type="ECO:0008006" key="3">
    <source>
        <dbReference type="Google" id="ProtNLM"/>
    </source>
</evidence>
<sequence>MPGVRSATPDDLPRVGAILAAAFVDDPVWNYITSPRADWISRAAAWFEADARAQMQGHGEVLVDEEVRGVAIWSPPGRWKPTMKEAAAVALPSVRLFRS</sequence>
<dbReference type="InterPro" id="IPR016181">
    <property type="entry name" value="Acyl_CoA_acyltransferase"/>
</dbReference>
<name>A0A936N9J0_9ACTN</name>
<evidence type="ECO:0000313" key="2">
    <source>
        <dbReference type="Proteomes" id="UP000727993"/>
    </source>
</evidence>
<accession>A0A936N9J0</accession>
<dbReference type="EMBL" id="JADJZA010000001">
    <property type="protein sequence ID" value="MBK9295584.1"/>
    <property type="molecule type" value="Genomic_DNA"/>
</dbReference>
<dbReference type="AlphaFoldDB" id="A0A936N9J0"/>
<dbReference type="Proteomes" id="UP000727993">
    <property type="component" value="Unassembled WGS sequence"/>
</dbReference>